<evidence type="ECO:0000256" key="3">
    <source>
        <dbReference type="ARBA" id="ARBA00023242"/>
    </source>
</evidence>
<feature type="region of interest" description="Disordered" evidence="4">
    <location>
        <begin position="1"/>
        <end position="25"/>
    </location>
</feature>
<gene>
    <name evidence="6" type="ORF">BDV96DRAFT_504972</name>
</gene>
<dbReference type="CDD" id="cd00067">
    <property type="entry name" value="GAL4"/>
    <property type="match status" value="1"/>
</dbReference>
<dbReference type="Pfam" id="PF04082">
    <property type="entry name" value="Fungal_trans"/>
    <property type="match status" value="1"/>
</dbReference>
<feature type="compositionally biased region" description="Polar residues" evidence="4">
    <location>
        <begin position="566"/>
        <end position="576"/>
    </location>
</feature>
<dbReference type="SMART" id="SM00906">
    <property type="entry name" value="Fungal_trans"/>
    <property type="match status" value="1"/>
</dbReference>
<dbReference type="InterPro" id="IPR007219">
    <property type="entry name" value="XnlR_reg_dom"/>
</dbReference>
<protein>
    <recommendedName>
        <fullName evidence="5">Zn(2)-C6 fungal-type domain-containing protein</fullName>
    </recommendedName>
</protein>
<dbReference type="PANTHER" id="PTHR31001">
    <property type="entry name" value="UNCHARACTERIZED TRANSCRIPTIONAL REGULATORY PROTEIN"/>
    <property type="match status" value="1"/>
</dbReference>
<dbReference type="InterPro" id="IPR001138">
    <property type="entry name" value="Zn2Cys6_DnaBD"/>
</dbReference>
<keyword evidence="2" id="KW-0479">Metal-binding</keyword>
<evidence type="ECO:0000256" key="1">
    <source>
        <dbReference type="ARBA" id="ARBA00004123"/>
    </source>
</evidence>
<dbReference type="OrthoDB" id="5344325at2759"/>
<dbReference type="SUPFAM" id="SSF57701">
    <property type="entry name" value="Zn2/Cys6 DNA-binding domain"/>
    <property type="match status" value="1"/>
</dbReference>
<dbReference type="GO" id="GO:0008270">
    <property type="term" value="F:zinc ion binding"/>
    <property type="evidence" value="ECO:0007669"/>
    <property type="project" value="InterPro"/>
</dbReference>
<dbReference type="PROSITE" id="PS50048">
    <property type="entry name" value="ZN2_CY6_FUNGAL_2"/>
    <property type="match status" value="1"/>
</dbReference>
<organism evidence="6 7">
    <name type="scientific">Lophiotrema nucula</name>
    <dbReference type="NCBI Taxonomy" id="690887"/>
    <lineage>
        <taxon>Eukaryota</taxon>
        <taxon>Fungi</taxon>
        <taxon>Dikarya</taxon>
        <taxon>Ascomycota</taxon>
        <taxon>Pezizomycotina</taxon>
        <taxon>Dothideomycetes</taxon>
        <taxon>Pleosporomycetidae</taxon>
        <taxon>Pleosporales</taxon>
        <taxon>Lophiotremataceae</taxon>
        <taxon>Lophiotrema</taxon>
    </lineage>
</organism>
<comment type="subcellular location">
    <subcellularLocation>
        <location evidence="1">Nucleus</location>
    </subcellularLocation>
</comment>
<feature type="region of interest" description="Disordered" evidence="4">
    <location>
        <begin position="42"/>
        <end position="65"/>
    </location>
</feature>
<dbReference type="PANTHER" id="PTHR31001:SF84">
    <property type="entry name" value="FUNGAL SPECIFIC TRANSCRIPTION FACTOR"/>
    <property type="match status" value="1"/>
</dbReference>
<dbReference type="GO" id="GO:0005634">
    <property type="term" value="C:nucleus"/>
    <property type="evidence" value="ECO:0007669"/>
    <property type="project" value="UniProtKB-SubCell"/>
</dbReference>
<dbReference type="AlphaFoldDB" id="A0A6A5YM96"/>
<proteinExistence type="predicted"/>
<feature type="region of interest" description="Disordered" evidence="4">
    <location>
        <begin position="108"/>
        <end position="128"/>
    </location>
</feature>
<keyword evidence="3" id="KW-0539">Nucleus</keyword>
<dbReference type="Gene3D" id="4.10.240.10">
    <property type="entry name" value="Zn(2)-C6 fungal-type DNA-binding domain"/>
    <property type="match status" value="1"/>
</dbReference>
<dbReference type="SMART" id="SM00066">
    <property type="entry name" value="GAL4"/>
    <property type="match status" value="1"/>
</dbReference>
<feature type="compositionally biased region" description="Polar residues" evidence="4">
    <location>
        <begin position="108"/>
        <end position="125"/>
    </location>
</feature>
<feature type="region of interest" description="Disordered" evidence="4">
    <location>
        <begin position="560"/>
        <end position="605"/>
    </location>
</feature>
<reference evidence="6" key="1">
    <citation type="journal article" date="2020" name="Stud. Mycol.">
        <title>101 Dothideomycetes genomes: a test case for predicting lifestyles and emergence of pathogens.</title>
        <authorList>
            <person name="Haridas S."/>
            <person name="Albert R."/>
            <person name="Binder M."/>
            <person name="Bloem J."/>
            <person name="Labutti K."/>
            <person name="Salamov A."/>
            <person name="Andreopoulos B."/>
            <person name="Baker S."/>
            <person name="Barry K."/>
            <person name="Bills G."/>
            <person name="Bluhm B."/>
            <person name="Cannon C."/>
            <person name="Castanera R."/>
            <person name="Culley D."/>
            <person name="Daum C."/>
            <person name="Ezra D."/>
            <person name="Gonzalez J."/>
            <person name="Henrissat B."/>
            <person name="Kuo A."/>
            <person name="Liang C."/>
            <person name="Lipzen A."/>
            <person name="Lutzoni F."/>
            <person name="Magnuson J."/>
            <person name="Mondo S."/>
            <person name="Nolan M."/>
            <person name="Ohm R."/>
            <person name="Pangilinan J."/>
            <person name="Park H.-J."/>
            <person name="Ramirez L."/>
            <person name="Alfaro M."/>
            <person name="Sun H."/>
            <person name="Tritt A."/>
            <person name="Yoshinaga Y."/>
            <person name="Zwiers L.-H."/>
            <person name="Turgeon B."/>
            <person name="Goodwin S."/>
            <person name="Spatafora J."/>
            <person name="Crous P."/>
            <person name="Grigoriev I."/>
        </authorList>
    </citation>
    <scope>NUCLEOTIDE SEQUENCE</scope>
    <source>
        <strain evidence="6">CBS 627.86</strain>
    </source>
</reference>
<feature type="compositionally biased region" description="Polar residues" evidence="4">
    <location>
        <begin position="593"/>
        <end position="605"/>
    </location>
</feature>
<dbReference type="GO" id="GO:0006351">
    <property type="term" value="P:DNA-templated transcription"/>
    <property type="evidence" value="ECO:0007669"/>
    <property type="project" value="InterPro"/>
</dbReference>
<dbReference type="Proteomes" id="UP000799770">
    <property type="component" value="Unassembled WGS sequence"/>
</dbReference>
<feature type="compositionally biased region" description="Polar residues" evidence="4">
    <location>
        <begin position="51"/>
        <end position="60"/>
    </location>
</feature>
<sequence>MQNSKDNRAATSCSECQRRKQKCSREWPCNHCQARKVPHLCQFGPKKGHQESPTTSSESKVGQKRALVELSEELSLSRENSGQDEPQDGLKAWGYMPGHVHYKIGQLDRSSTQPSANGATNTESNSEVEKVLHAVPPRSLTDAIVNHFLTVVNYRYNAIYGPTFTEQYVQWWSDRAADKQLSPEFTCLLLRLCAYSVQYLTTPLRKTIEFEMASSSQQLTDRFATAAEQLSATFSPSESSLERVQEQFLKGAWLKSESKIVESWHALGCTIREAQELGIDKDTGLEGLAEFDIEIRRRLWTLLYIWDWQMSAWLGRPHLIDQKDCTFTFPNLRLDESAQNPNLVSPFAHMALQAMLARRIAQHMGDIQVISTLSGDQVLAVEAECDKFIEELPAVFRIRFPDKSLDEDHPHYVFQRCQLHVVIYMTMLDFLKSYLTRSPQDRVSDLDDHFRNMGVDLSLKLLKVARQLFDHEFPINAKFHLVVFCIFDTAAVLCSALIHDTRNDLPHREDIMDAVEGALDMLHQLSMTSKIGASSYRFLFRLVETAPVLSQRSSVKKRRVDKVEETSVSTGQSTTPVPAAADPFRQPEKTEEVTSSAETIPQIPTTDDLSFDLDNFLQQNPFGADSQLDLGGLEVIWDWDNLNLDAILGQNPPPPASTAGG</sequence>
<dbReference type="GO" id="GO:0003677">
    <property type="term" value="F:DNA binding"/>
    <property type="evidence" value="ECO:0007669"/>
    <property type="project" value="InterPro"/>
</dbReference>
<dbReference type="CDD" id="cd12148">
    <property type="entry name" value="fungal_TF_MHR"/>
    <property type="match status" value="1"/>
</dbReference>
<evidence type="ECO:0000313" key="7">
    <source>
        <dbReference type="Proteomes" id="UP000799770"/>
    </source>
</evidence>
<keyword evidence="7" id="KW-1185">Reference proteome</keyword>
<name>A0A6A5YM96_9PLEO</name>
<evidence type="ECO:0000259" key="5">
    <source>
        <dbReference type="PROSITE" id="PS50048"/>
    </source>
</evidence>
<evidence type="ECO:0000256" key="2">
    <source>
        <dbReference type="ARBA" id="ARBA00022723"/>
    </source>
</evidence>
<evidence type="ECO:0000256" key="4">
    <source>
        <dbReference type="SAM" id="MobiDB-lite"/>
    </source>
</evidence>
<feature type="domain" description="Zn(2)-C6 fungal-type" evidence="5">
    <location>
        <begin position="12"/>
        <end position="43"/>
    </location>
</feature>
<dbReference type="InterPro" id="IPR050613">
    <property type="entry name" value="Sec_Metabolite_Reg"/>
</dbReference>
<dbReference type="EMBL" id="ML977349">
    <property type="protein sequence ID" value="KAF2108256.1"/>
    <property type="molecule type" value="Genomic_DNA"/>
</dbReference>
<feature type="region of interest" description="Disordered" evidence="4">
    <location>
        <begin position="73"/>
        <end position="92"/>
    </location>
</feature>
<dbReference type="GO" id="GO:0000981">
    <property type="term" value="F:DNA-binding transcription factor activity, RNA polymerase II-specific"/>
    <property type="evidence" value="ECO:0007669"/>
    <property type="project" value="InterPro"/>
</dbReference>
<dbReference type="InterPro" id="IPR036864">
    <property type="entry name" value="Zn2-C6_fun-type_DNA-bd_sf"/>
</dbReference>
<evidence type="ECO:0000313" key="6">
    <source>
        <dbReference type="EMBL" id="KAF2108256.1"/>
    </source>
</evidence>
<accession>A0A6A5YM96</accession>